<evidence type="ECO:0000256" key="5">
    <source>
        <dbReference type="ARBA" id="ARBA00022670"/>
    </source>
</evidence>
<keyword evidence="4 12" id="KW-0031">Aminopeptidase</keyword>
<evidence type="ECO:0000256" key="10">
    <source>
        <dbReference type="NCBIfam" id="TIGR01882"/>
    </source>
</evidence>
<comment type="similarity">
    <text evidence="3">Belongs to the peptidase M20B family.</text>
</comment>
<evidence type="ECO:0000256" key="3">
    <source>
        <dbReference type="ARBA" id="ARBA00009692"/>
    </source>
</evidence>
<dbReference type="GO" id="GO:0045148">
    <property type="term" value="F:tripeptide aminopeptidase activity"/>
    <property type="evidence" value="ECO:0007669"/>
    <property type="project" value="UniProtKB-EC"/>
</dbReference>
<accession>A0ABS8DE36</accession>
<dbReference type="EMBL" id="JAJCIS010000002">
    <property type="protein sequence ID" value="MCB7386682.1"/>
    <property type="molecule type" value="Genomic_DNA"/>
</dbReference>
<dbReference type="InterPro" id="IPR002933">
    <property type="entry name" value="Peptidase_M20"/>
</dbReference>
<dbReference type="Gene3D" id="3.40.630.10">
    <property type="entry name" value="Zn peptidases"/>
    <property type="match status" value="1"/>
</dbReference>
<keyword evidence="13" id="KW-1185">Reference proteome</keyword>
<feature type="domain" description="Peptidase M20 dimerisation" evidence="11">
    <location>
        <begin position="207"/>
        <end position="309"/>
    </location>
</feature>
<dbReference type="InterPro" id="IPR010161">
    <property type="entry name" value="Peptidase_M20B"/>
</dbReference>
<evidence type="ECO:0000256" key="4">
    <source>
        <dbReference type="ARBA" id="ARBA00022438"/>
    </source>
</evidence>
<dbReference type="PANTHER" id="PTHR42994:SF1">
    <property type="entry name" value="PEPTIDASE T"/>
    <property type="match status" value="1"/>
</dbReference>
<dbReference type="InterPro" id="IPR036264">
    <property type="entry name" value="Bact_exopeptidase_dim_dom"/>
</dbReference>
<comment type="caution">
    <text evidence="12">The sequence shown here is derived from an EMBL/GenBank/DDBJ whole genome shotgun (WGS) entry which is preliminary data.</text>
</comment>
<keyword evidence="6" id="KW-0479">Metal-binding</keyword>
<dbReference type="InterPro" id="IPR001261">
    <property type="entry name" value="ArgE/DapE_CS"/>
</dbReference>
<gene>
    <name evidence="12" type="primary">pepT</name>
    <name evidence="12" type="ORF">LIZ65_05225</name>
</gene>
<proteinExistence type="inferred from homology"/>
<dbReference type="NCBIfam" id="NF009920">
    <property type="entry name" value="PRK13381.1"/>
    <property type="match status" value="1"/>
</dbReference>
<dbReference type="NCBIfam" id="TIGR01882">
    <property type="entry name" value="peptidase-T"/>
    <property type="match status" value="1"/>
</dbReference>
<dbReference type="SUPFAM" id="SSF53187">
    <property type="entry name" value="Zn-dependent exopeptidases"/>
    <property type="match status" value="1"/>
</dbReference>
<dbReference type="Proteomes" id="UP001299546">
    <property type="component" value="Unassembled WGS sequence"/>
</dbReference>
<dbReference type="InterPro" id="IPR011650">
    <property type="entry name" value="Peptidase_M20_dimer"/>
</dbReference>
<name>A0ABS8DE36_9FIRM</name>
<dbReference type="PANTHER" id="PTHR42994">
    <property type="entry name" value="PEPTIDASE T"/>
    <property type="match status" value="1"/>
</dbReference>
<keyword evidence="5" id="KW-0645">Protease</keyword>
<dbReference type="PROSITE" id="PS00758">
    <property type="entry name" value="ARGE_DAPE_CPG2_1"/>
    <property type="match status" value="1"/>
</dbReference>
<dbReference type="Pfam" id="PF07687">
    <property type="entry name" value="M20_dimer"/>
    <property type="match status" value="1"/>
</dbReference>
<evidence type="ECO:0000313" key="12">
    <source>
        <dbReference type="EMBL" id="MCB7386682.1"/>
    </source>
</evidence>
<dbReference type="Gene3D" id="3.30.70.360">
    <property type="match status" value="1"/>
</dbReference>
<dbReference type="CDD" id="cd03892">
    <property type="entry name" value="M20_peptT"/>
    <property type="match status" value="1"/>
</dbReference>
<protein>
    <recommendedName>
        <fullName evidence="10">Peptidase T</fullName>
        <ecNumber evidence="10">3.4.11.4</ecNumber>
    </recommendedName>
</protein>
<evidence type="ECO:0000313" key="13">
    <source>
        <dbReference type="Proteomes" id="UP001299546"/>
    </source>
</evidence>
<evidence type="ECO:0000259" key="11">
    <source>
        <dbReference type="Pfam" id="PF07687"/>
    </source>
</evidence>
<dbReference type="NCBIfam" id="NF003976">
    <property type="entry name" value="PRK05469.1"/>
    <property type="match status" value="1"/>
</dbReference>
<dbReference type="RefSeq" id="WP_066736518.1">
    <property type="nucleotide sequence ID" value="NZ_JAJCIQ010000002.1"/>
</dbReference>
<dbReference type="PROSITE" id="PS00759">
    <property type="entry name" value="ARGE_DAPE_CPG2_2"/>
    <property type="match status" value="1"/>
</dbReference>
<evidence type="ECO:0000256" key="7">
    <source>
        <dbReference type="ARBA" id="ARBA00022801"/>
    </source>
</evidence>
<comment type="cofactor">
    <cofactor evidence="2">
        <name>Zn(2+)</name>
        <dbReference type="ChEBI" id="CHEBI:29105"/>
    </cofactor>
</comment>
<keyword evidence="9" id="KW-0482">Metalloprotease</keyword>
<keyword evidence="7 12" id="KW-0378">Hydrolase</keyword>
<evidence type="ECO:0000256" key="1">
    <source>
        <dbReference type="ARBA" id="ARBA00000870"/>
    </source>
</evidence>
<dbReference type="Pfam" id="PF01546">
    <property type="entry name" value="Peptidase_M20"/>
    <property type="match status" value="1"/>
</dbReference>
<dbReference type="SUPFAM" id="SSF55031">
    <property type="entry name" value="Bacterial exopeptidase dimerisation domain"/>
    <property type="match status" value="1"/>
</dbReference>
<reference evidence="12 13" key="1">
    <citation type="submission" date="2021-10" db="EMBL/GenBank/DDBJ databases">
        <title>Collection of gut derived symbiotic bacterial strains cultured from healthy donors.</title>
        <authorList>
            <person name="Lin H."/>
            <person name="Littmann E."/>
            <person name="Kohout C."/>
            <person name="Pamer E.G."/>
        </authorList>
    </citation>
    <scope>NUCLEOTIDE SEQUENCE [LARGE SCALE GENOMIC DNA]</scope>
    <source>
        <strain evidence="12 13">DFI.1.165</strain>
    </source>
</reference>
<sequence length="409" mass="45815">MIPIANRFFRYVSIDTQGNAQENVCPSSENQRFLAELLMDELQEFGVEEVMIDEKSFLYARIPSNVEREVPSLAFIAHLDTSPEVPGGNVKPRIVEKYDGGSILLNKRLGVILSPEEFPAMLEHKGEDLIVTDGTTVLGADGKAGITEIMEAIKHLSEHPEIEHGEIYIVFTPDEELGYSTDFISMERVPARFGFTVEGGSVGEINYENFNAATATVRVNGSNIHPGAARNKMKNAVLLAQKFISCIPENETPESTENYEGYYHISDIRGGIEKCIMTYNIRDFNPENYSFRKERIKKTAEFLNEYYGKGTFEVQVEDYYLNMKQKVDAYPELMENAEKAIRLAGIEPKCIPVRGGTDGVTISFMGMPCPNIFSGEQNGQSVYEFISVQTMEKATQVIVNLIRIFAEAS</sequence>
<comment type="catalytic activity">
    <reaction evidence="1">
        <text>Release of the N-terminal residue from a tripeptide.</text>
        <dbReference type="EC" id="3.4.11.4"/>
    </reaction>
</comment>
<keyword evidence="8" id="KW-0862">Zinc</keyword>
<dbReference type="PIRSF" id="PIRSF037215">
    <property type="entry name" value="Peptidase_M20B"/>
    <property type="match status" value="1"/>
</dbReference>
<evidence type="ECO:0000256" key="8">
    <source>
        <dbReference type="ARBA" id="ARBA00022833"/>
    </source>
</evidence>
<organism evidence="12 13">
    <name type="scientific">Bariatricus massiliensis</name>
    <dbReference type="NCBI Taxonomy" id="1745713"/>
    <lineage>
        <taxon>Bacteria</taxon>
        <taxon>Bacillati</taxon>
        <taxon>Bacillota</taxon>
        <taxon>Clostridia</taxon>
        <taxon>Lachnospirales</taxon>
        <taxon>Lachnospiraceae</taxon>
        <taxon>Bariatricus</taxon>
    </lineage>
</organism>
<dbReference type="EC" id="3.4.11.4" evidence="10"/>
<evidence type="ECO:0000256" key="9">
    <source>
        <dbReference type="ARBA" id="ARBA00023049"/>
    </source>
</evidence>
<evidence type="ECO:0000256" key="6">
    <source>
        <dbReference type="ARBA" id="ARBA00022723"/>
    </source>
</evidence>
<evidence type="ECO:0000256" key="2">
    <source>
        <dbReference type="ARBA" id="ARBA00001947"/>
    </source>
</evidence>